<feature type="domain" description="Signal transduction histidine kinase internal region" evidence="2">
    <location>
        <begin position="163"/>
        <end position="241"/>
    </location>
</feature>
<dbReference type="AlphaFoldDB" id="A0A967AXK9"/>
<dbReference type="GO" id="GO:0016020">
    <property type="term" value="C:membrane"/>
    <property type="evidence" value="ECO:0007669"/>
    <property type="project" value="InterPro"/>
</dbReference>
<feature type="transmembrane region" description="Helical" evidence="1">
    <location>
        <begin position="80"/>
        <end position="103"/>
    </location>
</feature>
<keyword evidence="5" id="KW-1185">Reference proteome</keyword>
<name>A0A967AXK9_9FLAO</name>
<keyword evidence="1" id="KW-0812">Transmembrane</keyword>
<gene>
    <name evidence="4" type="ORF">FK220_008905</name>
</gene>
<dbReference type="InterPro" id="IPR010559">
    <property type="entry name" value="Sig_transdc_His_kin_internal"/>
</dbReference>
<dbReference type="InterPro" id="IPR036890">
    <property type="entry name" value="HATPase_C_sf"/>
</dbReference>
<keyword evidence="1" id="KW-0472">Membrane</keyword>
<feature type="transmembrane region" description="Helical" evidence="1">
    <location>
        <begin position="406"/>
        <end position="427"/>
    </location>
</feature>
<dbReference type="Pfam" id="PF06580">
    <property type="entry name" value="His_kinase"/>
    <property type="match status" value="1"/>
</dbReference>
<protein>
    <submittedName>
        <fullName evidence="4">Pr2TM family membrane protein</fullName>
    </submittedName>
</protein>
<dbReference type="InterPro" id="IPR025698">
    <property type="entry name" value="2TM_dom"/>
</dbReference>
<feature type="transmembrane region" description="Helical" evidence="1">
    <location>
        <begin position="123"/>
        <end position="143"/>
    </location>
</feature>
<feature type="transmembrane region" description="Helical" evidence="1">
    <location>
        <begin position="375"/>
        <end position="394"/>
    </location>
</feature>
<dbReference type="PANTHER" id="PTHR34220:SF7">
    <property type="entry name" value="SENSOR HISTIDINE KINASE YPDA"/>
    <property type="match status" value="1"/>
</dbReference>
<feature type="transmembrane region" description="Helical" evidence="1">
    <location>
        <begin position="49"/>
        <end position="68"/>
    </location>
</feature>
<evidence type="ECO:0000259" key="3">
    <source>
        <dbReference type="Pfam" id="PF13239"/>
    </source>
</evidence>
<dbReference type="PANTHER" id="PTHR34220">
    <property type="entry name" value="SENSOR HISTIDINE KINASE YPDA"/>
    <property type="match status" value="1"/>
</dbReference>
<evidence type="ECO:0000313" key="5">
    <source>
        <dbReference type="Proteomes" id="UP000707206"/>
    </source>
</evidence>
<evidence type="ECO:0000259" key="2">
    <source>
        <dbReference type="Pfam" id="PF06580"/>
    </source>
</evidence>
<dbReference type="InterPro" id="IPR050640">
    <property type="entry name" value="Bact_2-comp_sensor_kinase"/>
</dbReference>
<dbReference type="GO" id="GO:0000155">
    <property type="term" value="F:phosphorelay sensor kinase activity"/>
    <property type="evidence" value="ECO:0007669"/>
    <property type="project" value="InterPro"/>
</dbReference>
<organism evidence="4 5">
    <name type="scientific">Pelagihabitans pacificus</name>
    <dbReference type="NCBI Taxonomy" id="2696054"/>
    <lineage>
        <taxon>Bacteria</taxon>
        <taxon>Pseudomonadati</taxon>
        <taxon>Bacteroidota</taxon>
        <taxon>Flavobacteriia</taxon>
        <taxon>Flavobacteriales</taxon>
        <taxon>Flavobacteriaceae</taxon>
        <taxon>Pelagihabitans</taxon>
    </lineage>
</organism>
<dbReference type="Proteomes" id="UP000707206">
    <property type="component" value="Unassembled WGS sequence"/>
</dbReference>
<reference evidence="4" key="1">
    <citation type="submission" date="2019-07" db="EMBL/GenBank/DDBJ databases">
        <authorList>
            <person name="De-Chao Zhang Q."/>
        </authorList>
    </citation>
    <scope>NUCLEOTIDE SEQUENCE</scope>
    <source>
        <strain evidence="4">TP-CH-4</strain>
    </source>
</reference>
<reference evidence="4" key="2">
    <citation type="submission" date="2020-03" db="EMBL/GenBank/DDBJ databases">
        <title>Flavobacteriaceae bacterium strain TP-CH-4, a member of the family Flavobacteriaceae isolated from a deep-sea seamount.</title>
        <authorList>
            <person name="Zhang D.-C."/>
        </authorList>
    </citation>
    <scope>NUCLEOTIDE SEQUENCE</scope>
    <source>
        <strain evidence="4">TP-CH-4</strain>
    </source>
</reference>
<proteinExistence type="predicted"/>
<dbReference type="Pfam" id="PF13239">
    <property type="entry name" value="2TM"/>
    <property type="match status" value="1"/>
</dbReference>
<keyword evidence="1" id="KW-1133">Transmembrane helix</keyword>
<dbReference type="EMBL" id="VIKU02000002">
    <property type="protein sequence ID" value="NHF59457.1"/>
    <property type="molecule type" value="Genomic_DNA"/>
</dbReference>
<sequence>MRRLKKHVLNALVIGISIYTVFLVIYFFMGRFEEGVDYDWLWGNFLDNMIFSTILYLVNAFWYGYMIDRYKEGLLKTKRFAMAIIGHTLLSVVGVFIARVVLLVGVYNQNLPEFLSEESFDEYYLSLIISLVVALIFYAFWYYRQRQETKVKEQKIIAGTASAKFDALKNQLDPHFLFNSLNVLTSLIEEDPYQAQKFTTSLSKVYRYVLEQKNKDVVSVDEELEFAKTYVRLLKMRFEDSIVLDIPEKSSDPEAKIVPLSLQLLLENAVKHNVVTKTRPLHISVFEENGSLVVRNNLQEKQVVKKSSGVGLQNIRQRYGLLTDRQVSIDKTSSDFKVRLPMLRKQVSMITVQKELIEDKRYQKAKEKVEKIKGFYGNVISYCIVIPFLAYLNYRTTSFPWVIFPMLGWGFGVFAHGMEAFGYHPLWGKRWEERKMRQYMEDENF</sequence>
<feature type="transmembrane region" description="Helical" evidence="1">
    <location>
        <begin position="7"/>
        <end position="29"/>
    </location>
</feature>
<dbReference type="RefSeq" id="WP_152573965.1">
    <property type="nucleotide sequence ID" value="NZ_VIKU02000002.1"/>
</dbReference>
<dbReference type="Gene3D" id="3.30.565.10">
    <property type="entry name" value="Histidine kinase-like ATPase, C-terminal domain"/>
    <property type="match status" value="1"/>
</dbReference>
<feature type="domain" description="2TM" evidence="3">
    <location>
        <begin position="363"/>
        <end position="441"/>
    </location>
</feature>
<evidence type="ECO:0000256" key="1">
    <source>
        <dbReference type="SAM" id="Phobius"/>
    </source>
</evidence>
<comment type="caution">
    <text evidence="4">The sequence shown here is derived from an EMBL/GenBank/DDBJ whole genome shotgun (WGS) entry which is preliminary data.</text>
</comment>
<evidence type="ECO:0000313" key="4">
    <source>
        <dbReference type="EMBL" id="NHF59457.1"/>
    </source>
</evidence>
<accession>A0A967AXK9</accession>